<evidence type="ECO:0000313" key="2">
    <source>
        <dbReference type="Proteomes" id="UP001431209"/>
    </source>
</evidence>
<keyword evidence="2" id="KW-1185">Reference proteome</keyword>
<dbReference type="AlphaFoldDB" id="A0AAW2ZJK7"/>
<organism evidence="1 2">
    <name type="scientific">Acrasis kona</name>
    <dbReference type="NCBI Taxonomy" id="1008807"/>
    <lineage>
        <taxon>Eukaryota</taxon>
        <taxon>Discoba</taxon>
        <taxon>Heterolobosea</taxon>
        <taxon>Tetramitia</taxon>
        <taxon>Eutetramitia</taxon>
        <taxon>Acrasidae</taxon>
        <taxon>Acrasis</taxon>
    </lineage>
</organism>
<comment type="caution">
    <text evidence="1">The sequence shown here is derived from an EMBL/GenBank/DDBJ whole genome shotgun (WGS) entry which is preliminary data.</text>
</comment>
<dbReference type="EMBL" id="JAOPGA020001574">
    <property type="protein sequence ID" value="KAL0489620.1"/>
    <property type="molecule type" value="Genomic_DNA"/>
</dbReference>
<dbReference type="Proteomes" id="UP001431209">
    <property type="component" value="Unassembled WGS sequence"/>
</dbReference>
<accession>A0AAW2ZJK7</accession>
<protein>
    <submittedName>
        <fullName evidence="1">Cytochrome b</fullName>
    </submittedName>
</protein>
<name>A0AAW2ZJK7_9EUKA</name>
<reference evidence="1 2" key="1">
    <citation type="submission" date="2024-03" db="EMBL/GenBank/DDBJ databases">
        <title>The Acrasis kona genome and developmental transcriptomes reveal deep origins of eukaryotic multicellular pathways.</title>
        <authorList>
            <person name="Sheikh S."/>
            <person name="Fu C.-J."/>
            <person name="Brown M.W."/>
            <person name="Baldauf S.L."/>
        </authorList>
    </citation>
    <scope>NUCLEOTIDE SEQUENCE [LARGE SCALE GENOMIC DNA]</scope>
    <source>
        <strain evidence="1 2">ATCC MYA-3509</strain>
    </source>
</reference>
<evidence type="ECO:0000313" key="1">
    <source>
        <dbReference type="EMBL" id="KAL0489620.1"/>
    </source>
</evidence>
<sequence>MRTHKDIGIFIAALLLVCFFLDLALVLPDVVGAAGHSDNLGGFQLSRGGFNDMHMDLNEFQDFARAAMQRAKELSEIPLNEPEYIDTTRWIGD</sequence>
<proteinExistence type="predicted"/>
<gene>
    <name evidence="1" type="ORF">AKO1_010558</name>
</gene>